<proteinExistence type="predicted"/>
<dbReference type="HOGENOM" id="CLU_3097277_0_0_9"/>
<sequence length="51" mass="5995">MNIEERYGEKIKCNQCGREIVLDEFSIEKVGTNTYVVYCENGCELLLDERF</sequence>
<accession>A0A060N5S7</accession>
<name>A0A060N5S7_CLOBO</name>
<organism evidence="1">
    <name type="scientific">Clostridium botulinum B str. Osaka05</name>
    <dbReference type="NCBI Taxonomy" id="1407017"/>
    <lineage>
        <taxon>Bacteria</taxon>
        <taxon>Bacillati</taxon>
        <taxon>Bacillota</taxon>
        <taxon>Clostridia</taxon>
        <taxon>Eubacteriales</taxon>
        <taxon>Clostridiaceae</taxon>
        <taxon>Clostridium</taxon>
    </lineage>
</organism>
<evidence type="ECO:0000313" key="1">
    <source>
        <dbReference type="EMBL" id="BAO04910.1"/>
    </source>
</evidence>
<dbReference type="Proteomes" id="UP000054164">
    <property type="component" value="Unassembled WGS sequence"/>
</dbReference>
<dbReference type="EMBL" id="BA000058">
    <property type="protein sequence ID" value="BAO04910.1"/>
    <property type="molecule type" value="Genomic_DNA"/>
</dbReference>
<reference evidence="1" key="1">
    <citation type="submission" date="2013-10" db="EMBL/GenBank/DDBJ databases">
        <title>Draft genome sequence of Clostridium botulinum type B strain Osaka05.</title>
        <authorList>
            <person name="Sakaguchi Y."/>
            <person name="Hosomi K."/>
            <person name="Uchiyama J."/>
            <person name="Ogura Y."/>
            <person name="Sakaguchi M."/>
            <person name="Kohda T."/>
            <person name="Mukamoto M."/>
            <person name="Misawa N."/>
            <person name="Matsuzaki S."/>
            <person name="Hayashi T."/>
            <person name="Kozaki S."/>
        </authorList>
    </citation>
    <scope>NUCLEOTIDE SEQUENCE</scope>
    <source>
        <strain evidence="1">Osaka05</strain>
    </source>
</reference>
<gene>
    <name evidence="1" type="ORF">CBO05P1_191</name>
</gene>
<protein>
    <submittedName>
        <fullName evidence="1">Uncharacterized protein</fullName>
    </submittedName>
</protein>
<dbReference type="RefSeq" id="WP_154219148.1">
    <property type="nucleotide sequence ID" value="NZ_BA000058.1"/>
</dbReference>
<dbReference type="AlphaFoldDB" id="A0A060N5S7"/>